<keyword evidence="2 4" id="KW-0238">DNA-binding</keyword>
<dbReference type="InterPro" id="IPR023054">
    <property type="entry name" value="Sporulation_regulator_WhiA_C"/>
</dbReference>
<dbReference type="Gene3D" id="3.10.28.10">
    <property type="entry name" value="Homing endonucleases"/>
    <property type="match status" value="1"/>
</dbReference>
<reference evidence="8 9" key="1">
    <citation type="submission" date="2017-11" db="EMBL/GenBank/DDBJ databases">
        <title>Genome sequence of Entomoplasma luminosum PIMN-1 (ATCC 49195).</title>
        <authorList>
            <person name="Lo W.-S."/>
            <person name="Gasparich G.E."/>
            <person name="Kuo C.-H."/>
        </authorList>
    </citation>
    <scope>NUCLEOTIDE SEQUENCE [LARGE SCALE GENOMIC DNA]</scope>
    <source>
        <strain evidence="8 9">PIMN-1</strain>
    </source>
</reference>
<evidence type="ECO:0000256" key="4">
    <source>
        <dbReference type="HAMAP-Rule" id="MF_01420"/>
    </source>
</evidence>
<keyword evidence="3 4" id="KW-0131">Cell cycle</keyword>
<dbReference type="GO" id="GO:0043937">
    <property type="term" value="P:regulation of sporulation"/>
    <property type="evidence" value="ECO:0007669"/>
    <property type="project" value="InterPro"/>
</dbReference>
<dbReference type="KEGG" id="elj:ELUMI_v1c00660"/>
<evidence type="ECO:0000259" key="7">
    <source>
        <dbReference type="Pfam" id="PF14527"/>
    </source>
</evidence>
<organism evidence="8 9">
    <name type="scientific">Williamsoniiplasma luminosum</name>
    <dbReference type="NCBI Taxonomy" id="214888"/>
    <lineage>
        <taxon>Bacteria</taxon>
        <taxon>Bacillati</taxon>
        <taxon>Mycoplasmatota</taxon>
        <taxon>Mollicutes</taxon>
        <taxon>Entomoplasmatales</taxon>
        <taxon>Williamsoniiplasma</taxon>
    </lineage>
</organism>
<dbReference type="Pfam" id="PF14527">
    <property type="entry name" value="LAGLIDADG_WhiA"/>
    <property type="match status" value="1"/>
</dbReference>
<dbReference type="Pfam" id="PF02650">
    <property type="entry name" value="HTH_WhiA"/>
    <property type="match status" value="1"/>
</dbReference>
<evidence type="ECO:0000256" key="3">
    <source>
        <dbReference type="ARBA" id="ARBA00023306"/>
    </source>
</evidence>
<dbReference type="PANTHER" id="PTHR37307">
    <property type="entry name" value="CELL DIVISION PROTEIN WHIA-RELATED"/>
    <property type="match status" value="1"/>
</dbReference>
<dbReference type="Proteomes" id="UP000232063">
    <property type="component" value="Chromosome"/>
</dbReference>
<dbReference type="AlphaFoldDB" id="A0A2K8NSQ9"/>
<evidence type="ECO:0000259" key="5">
    <source>
        <dbReference type="Pfam" id="PF02650"/>
    </source>
</evidence>
<dbReference type="SUPFAM" id="SSF55608">
    <property type="entry name" value="Homing endonucleases"/>
    <property type="match status" value="1"/>
</dbReference>
<sequence>MSFALKVKEEIVSHSFTHIQKQTFLCGFIKSNGEFIYTSTGIKLRLSTISNRIARSLLSMCKEFFKGEIQIAIIQSQSLKKQKTFHLTLIGETEAFLRDLEIYDFNNHKNIAVNETVLKTDDLLRAYIAGMFVALGSVNSPETINYHLEVQFKDLESAEYFSQILNKKYDFDFKILVRSENKIICYIKKSALVSDFIKLVDAPISVMEFENERISRDLVNNINRIQNIDIYNQRKTTSTAEKQTKQIHWLKEQKMFNALSDRIKILANLRLANPEMSYLELAQAMNKKGHKITKSGISNIFRTIDKIAGVDHEK</sequence>
<evidence type="ECO:0000259" key="6">
    <source>
        <dbReference type="Pfam" id="PF10298"/>
    </source>
</evidence>
<dbReference type="Pfam" id="PF10298">
    <property type="entry name" value="WhiA_N"/>
    <property type="match status" value="1"/>
</dbReference>
<dbReference type="InterPro" id="IPR027434">
    <property type="entry name" value="Homing_endonucl"/>
</dbReference>
<dbReference type="OrthoDB" id="401278at2"/>
<gene>
    <name evidence="4" type="primary">whiA</name>
    <name evidence="8" type="ORF">ELUMI_v1c00660</name>
</gene>
<dbReference type="InterPro" id="IPR003802">
    <property type="entry name" value="Sporulation_regulator_WhiA"/>
</dbReference>
<comment type="similarity">
    <text evidence="4">Belongs to the WhiA family.</text>
</comment>
<evidence type="ECO:0000256" key="1">
    <source>
        <dbReference type="ARBA" id="ARBA00022618"/>
    </source>
</evidence>
<evidence type="ECO:0000256" key="2">
    <source>
        <dbReference type="ARBA" id="ARBA00023125"/>
    </source>
</evidence>
<feature type="domain" description="Sporulation transcription regulator WhiA N-terminal" evidence="6">
    <location>
        <begin position="20"/>
        <end position="103"/>
    </location>
</feature>
<dbReference type="RefSeq" id="WP_025734724.1">
    <property type="nucleotide sequence ID" value="NZ_CP024963.1"/>
</dbReference>
<dbReference type="InterPro" id="IPR039518">
    <property type="entry name" value="WhiA_LAGLIDADG_dom"/>
</dbReference>
<dbReference type="EMBL" id="CP024963">
    <property type="protein sequence ID" value="ATZ16794.1"/>
    <property type="molecule type" value="Genomic_DNA"/>
</dbReference>
<evidence type="ECO:0000313" key="8">
    <source>
        <dbReference type="EMBL" id="ATZ16794.1"/>
    </source>
</evidence>
<proteinExistence type="inferred from homology"/>
<dbReference type="NCBIfam" id="TIGR00647">
    <property type="entry name" value="DNA_bind_WhiA"/>
    <property type="match status" value="1"/>
</dbReference>
<keyword evidence="9" id="KW-1185">Reference proteome</keyword>
<dbReference type="InterPro" id="IPR018478">
    <property type="entry name" value="Sporu_reg_WhiA_N_dom"/>
</dbReference>
<keyword evidence="1 4" id="KW-0132">Cell division</keyword>
<accession>A0A2K8NSQ9</accession>
<feature type="domain" description="Sporulation regulator WhiA C-terminal" evidence="5">
    <location>
        <begin position="222"/>
        <end position="308"/>
    </location>
</feature>
<dbReference type="PANTHER" id="PTHR37307:SF1">
    <property type="entry name" value="CELL DIVISION PROTEIN WHIA-RELATED"/>
    <property type="match status" value="1"/>
</dbReference>
<protein>
    <recommendedName>
        <fullName evidence="4">Probable cell division protein WhiA</fullName>
    </recommendedName>
</protein>
<dbReference type="GO" id="GO:0003677">
    <property type="term" value="F:DNA binding"/>
    <property type="evidence" value="ECO:0007669"/>
    <property type="project" value="UniProtKB-UniRule"/>
</dbReference>
<dbReference type="GO" id="GO:0051301">
    <property type="term" value="P:cell division"/>
    <property type="evidence" value="ECO:0007669"/>
    <property type="project" value="UniProtKB-UniRule"/>
</dbReference>
<name>A0A2K8NSQ9_9MOLU</name>
<evidence type="ECO:0000313" key="9">
    <source>
        <dbReference type="Proteomes" id="UP000232063"/>
    </source>
</evidence>
<comment type="function">
    <text evidence="4">Involved in cell division and chromosome segregation.</text>
</comment>
<dbReference type="HAMAP" id="MF_01420">
    <property type="entry name" value="HTH_type_WhiA"/>
    <property type="match status" value="1"/>
</dbReference>
<feature type="domain" description="WhiA LAGLIDADG-like" evidence="7">
    <location>
        <begin position="125"/>
        <end position="217"/>
    </location>
</feature>